<name>A0ABZ0PDR6_9PROT</name>
<proteinExistence type="predicted"/>
<dbReference type="Proteomes" id="UP001305521">
    <property type="component" value="Chromosome"/>
</dbReference>
<reference evidence="1 2" key="1">
    <citation type="submission" date="2023-11" db="EMBL/GenBank/DDBJ databases">
        <title>Arctic aerobic anoxygenic photoheterotroph Sediminicoccus rosea KRV36 adapts its photosynthesis to long days of polar summer.</title>
        <authorList>
            <person name="Tomasch J."/>
            <person name="Kopejtka K."/>
            <person name="Bily T."/>
            <person name="Gardiner A.T."/>
            <person name="Gardian Z."/>
            <person name="Shivaramu S."/>
            <person name="Koblizek M."/>
            <person name="Engelhardt F."/>
            <person name="Kaftan D."/>
        </authorList>
    </citation>
    <scope>NUCLEOTIDE SEQUENCE [LARGE SCALE GENOMIC DNA]</scope>
    <source>
        <strain evidence="1 2">R-30</strain>
    </source>
</reference>
<dbReference type="RefSeq" id="WP_318647704.1">
    <property type="nucleotide sequence ID" value="NZ_CP137852.1"/>
</dbReference>
<organism evidence="1 2">
    <name type="scientific">Sediminicoccus rosea</name>
    <dbReference type="NCBI Taxonomy" id="1225128"/>
    <lineage>
        <taxon>Bacteria</taxon>
        <taxon>Pseudomonadati</taxon>
        <taxon>Pseudomonadota</taxon>
        <taxon>Alphaproteobacteria</taxon>
        <taxon>Acetobacterales</taxon>
        <taxon>Roseomonadaceae</taxon>
        <taxon>Sediminicoccus</taxon>
    </lineage>
</organism>
<protein>
    <submittedName>
        <fullName evidence="1">Uncharacterized protein</fullName>
    </submittedName>
</protein>
<accession>A0ABZ0PDR6</accession>
<keyword evidence="2" id="KW-1185">Reference proteome</keyword>
<evidence type="ECO:0000313" key="2">
    <source>
        <dbReference type="Proteomes" id="UP001305521"/>
    </source>
</evidence>
<dbReference type="EMBL" id="CP137852">
    <property type="protein sequence ID" value="WPB83747.1"/>
    <property type="molecule type" value="Genomic_DNA"/>
</dbReference>
<sequence>MRTRREFRLTFGTADDQTAPWTDIRSLTWSDICGLLTRHQIGPKKGTCIVPACFRGKRRKKVDADRIEIAMLDSDAGATLDEIAAALRALGWAAIISSTHSHLSIHTTAKRLNWDRFKQAHGDTPDLAQAFLQAERSYLPGIAVGARLITETENEVVLEHQPCPKFRVTIPLLHPWVAGSYPDQNTANAAWANAIAALAHALGLRYDEACKDTSRLFYLPRRPADAPPPETMVLDGAACDIFSLPASLAAVGSPRNRTHTARAADQKAQHRTCTGPLGFGFDFGHLEVSDPETGELFNLTTWASSSAAHFQIVDALKERRPDILLGKVADGTKHHIRCPNEEAHTQAGADHATFLVNASESTSSGFVIHCRHAHCTDRDRLLFLKQMIEQRWLTIEDLQNPVFLPGQPDPLPLIRIKGGALPEVIQQVEDALLAEPFRIYQRGGELVRPGRASTPLKNAASHSTPRIVPVEAHALVEVMSQAARWERFDGRTKEWTRIDAPLTVARTYLERRGLWRLPALAGVITVPTLRADGSILQEPGYDKATGLILERDQGACASIPDQPSRADASAALALLSQLVETFPFVDGASRSVALSAILTSLIRRGLPTAPLHAFSAPVPGSGKSMLVDLTSVITTGRSAAVIAQGQGEEELQKRLGALLLAGDQVIAIDNCEAPLGGEFLCALLTQPVVRARILGRSEAPELPTSAFITATGNNLVLLGDMTRRALFCQLDPQVERPELREFTSNPLRQAEQDRAALVSAGLTILRAYHVAGYPDAPTPLGSFEAWSRWVRGSLIWLGEADPVQTMETARETDPRLDALSSILAQWHAIIGGTAVSVRDLIEKATQMNTPPEQAFPRTPRYEFRHPDFREALLVVAGDSGVISSRRLGKWLAAQAGRWLNGLCIQRGTVVSGNQRWTLTQQNGGEHARAA</sequence>
<evidence type="ECO:0000313" key="1">
    <source>
        <dbReference type="EMBL" id="WPB83747.1"/>
    </source>
</evidence>
<gene>
    <name evidence="1" type="ORF">R9Z33_16720</name>
</gene>